<sequence length="77" mass="9039">MAKRVCYNCKTDMPPETEHYEINDEVYCTDCVKAHPYTSYSYYINGEYVGGSEDDHTRYVESLDDEYEGEEDGEEQQ</sequence>
<dbReference type="RefSeq" id="WP_165144797.1">
    <property type="nucleotide sequence ID" value="NZ_JAEHFQ010000001.1"/>
</dbReference>
<accession>A0A8I1IM24</accession>
<dbReference type="AlphaFoldDB" id="A0A8I1IM24"/>
<comment type="caution">
    <text evidence="1">The sequence shown here is derived from an EMBL/GenBank/DDBJ whole genome shotgun (WGS) entry which is preliminary data.</text>
</comment>
<reference evidence="1" key="1">
    <citation type="submission" date="2020-12" db="EMBL/GenBank/DDBJ databases">
        <title>Paenibacillus polymyxa LMG 27872: a double-edged sword.</title>
        <authorList>
            <person name="Langendries S."/>
            <person name="Garcia Mendez S."/>
            <person name="Beirinckx S."/>
            <person name="Viaene T."/>
            <person name="Baeyen S."/>
            <person name="Goeminne G."/>
            <person name="Willems A."/>
            <person name="Debode J."/>
            <person name="Goormachtig S."/>
        </authorList>
    </citation>
    <scope>NUCLEOTIDE SEQUENCE</scope>
    <source>
        <strain evidence="1">LMG 27872</strain>
    </source>
</reference>
<proteinExistence type="predicted"/>
<dbReference type="Proteomes" id="UP000650605">
    <property type="component" value="Unassembled WGS sequence"/>
</dbReference>
<gene>
    <name evidence="1" type="ORF">JDW19_02485</name>
</gene>
<name>A0A8I1IM24_PAEPO</name>
<evidence type="ECO:0000313" key="2">
    <source>
        <dbReference type="Proteomes" id="UP000650605"/>
    </source>
</evidence>
<evidence type="ECO:0000313" key="1">
    <source>
        <dbReference type="EMBL" id="MBM0631996.1"/>
    </source>
</evidence>
<protein>
    <submittedName>
        <fullName evidence="1">Uncharacterized protein</fullName>
    </submittedName>
</protein>
<dbReference type="EMBL" id="JAEHFQ010000001">
    <property type="protein sequence ID" value="MBM0631996.1"/>
    <property type="molecule type" value="Genomic_DNA"/>
</dbReference>
<organism evidence="1 2">
    <name type="scientific">Paenibacillus polymyxa</name>
    <name type="common">Bacillus polymyxa</name>
    <dbReference type="NCBI Taxonomy" id="1406"/>
    <lineage>
        <taxon>Bacteria</taxon>
        <taxon>Bacillati</taxon>
        <taxon>Bacillota</taxon>
        <taxon>Bacilli</taxon>
        <taxon>Bacillales</taxon>
        <taxon>Paenibacillaceae</taxon>
        <taxon>Paenibacillus</taxon>
    </lineage>
</organism>